<accession>A0ABS9L558</accession>
<feature type="region of interest" description="Disordered" evidence="1">
    <location>
        <begin position="1"/>
        <end position="22"/>
    </location>
</feature>
<sequence>MSTAILDRERTVRKESSTDSAAGFRVPIKPVSSSVDAAIERIVAAAPPLSDAQRDRLATILGGGA</sequence>
<protein>
    <submittedName>
        <fullName evidence="2">Uncharacterized protein</fullName>
    </submittedName>
</protein>
<organism evidence="2 3">
    <name type="scientific">Arthrobacter hankyongi</name>
    <dbReference type="NCBI Taxonomy" id="2904801"/>
    <lineage>
        <taxon>Bacteria</taxon>
        <taxon>Bacillati</taxon>
        <taxon>Actinomycetota</taxon>
        <taxon>Actinomycetes</taxon>
        <taxon>Micrococcales</taxon>
        <taxon>Micrococcaceae</taxon>
        <taxon>Arthrobacter</taxon>
    </lineage>
</organism>
<name>A0ABS9L558_9MICC</name>
<dbReference type="EMBL" id="JAKLTQ010000003">
    <property type="protein sequence ID" value="MCG2621770.1"/>
    <property type="molecule type" value="Genomic_DNA"/>
</dbReference>
<gene>
    <name evidence="2" type="ORF">LVY72_07540</name>
</gene>
<evidence type="ECO:0000256" key="1">
    <source>
        <dbReference type="SAM" id="MobiDB-lite"/>
    </source>
</evidence>
<dbReference type="Proteomes" id="UP001165368">
    <property type="component" value="Unassembled WGS sequence"/>
</dbReference>
<comment type="caution">
    <text evidence="2">The sequence shown here is derived from an EMBL/GenBank/DDBJ whole genome shotgun (WGS) entry which is preliminary data.</text>
</comment>
<dbReference type="RefSeq" id="WP_237819297.1">
    <property type="nucleotide sequence ID" value="NZ_JAKLTQ010000003.1"/>
</dbReference>
<evidence type="ECO:0000313" key="3">
    <source>
        <dbReference type="Proteomes" id="UP001165368"/>
    </source>
</evidence>
<feature type="compositionally biased region" description="Basic and acidic residues" evidence="1">
    <location>
        <begin position="1"/>
        <end position="17"/>
    </location>
</feature>
<reference evidence="2" key="1">
    <citation type="submission" date="2022-01" db="EMBL/GenBank/DDBJ databases">
        <authorList>
            <person name="Jo J.-H."/>
            <person name="Im W.-T."/>
        </authorList>
    </citation>
    <scope>NUCLEOTIDE SEQUENCE</scope>
    <source>
        <strain evidence="2">I2-34</strain>
    </source>
</reference>
<proteinExistence type="predicted"/>
<keyword evidence="3" id="KW-1185">Reference proteome</keyword>
<evidence type="ECO:0000313" key="2">
    <source>
        <dbReference type="EMBL" id="MCG2621770.1"/>
    </source>
</evidence>